<name>A0AAV6FWJ1_9TELE</name>
<dbReference type="AlphaFoldDB" id="A0AAV6FWJ1"/>
<protein>
    <submittedName>
        <fullName evidence="2">Uncharacterized protein</fullName>
    </submittedName>
</protein>
<organism evidence="2 3">
    <name type="scientific">Alosa alosa</name>
    <name type="common">allis shad</name>
    <dbReference type="NCBI Taxonomy" id="278164"/>
    <lineage>
        <taxon>Eukaryota</taxon>
        <taxon>Metazoa</taxon>
        <taxon>Chordata</taxon>
        <taxon>Craniata</taxon>
        <taxon>Vertebrata</taxon>
        <taxon>Euteleostomi</taxon>
        <taxon>Actinopterygii</taxon>
        <taxon>Neopterygii</taxon>
        <taxon>Teleostei</taxon>
        <taxon>Clupei</taxon>
        <taxon>Clupeiformes</taxon>
        <taxon>Clupeoidei</taxon>
        <taxon>Clupeidae</taxon>
        <taxon>Alosa</taxon>
    </lineage>
</organism>
<accession>A0AAV6FWJ1</accession>
<keyword evidence="1" id="KW-0472">Membrane</keyword>
<proteinExistence type="predicted"/>
<gene>
    <name evidence="2" type="ORF">AALO_G00239880</name>
</gene>
<evidence type="ECO:0000313" key="3">
    <source>
        <dbReference type="Proteomes" id="UP000823561"/>
    </source>
</evidence>
<dbReference type="Proteomes" id="UP000823561">
    <property type="component" value="Chromosome 18"/>
</dbReference>
<keyword evidence="1" id="KW-1133">Transmembrane helix</keyword>
<dbReference type="EMBL" id="JADWDJ010000018">
    <property type="protein sequence ID" value="KAG5267098.1"/>
    <property type="molecule type" value="Genomic_DNA"/>
</dbReference>
<sequence length="196" mass="22386">MLAAYWHLANIESLTVYAQMNRAVPILRLFFDEEKETRPDFRLNRASITGLLVLLQQERHHGWGPVIEVLVFLFWLASGSYYRIVSRAFDMPKSTCLWGYRGSDATGYQGAIHCKRSYRKYLTALLGWLSMWCSVRPWEPSMAAISVSRPQENLMHSATETASYSHPISCRQFVIMPVASLMFLLVSQVLSMTPGS</sequence>
<comment type="caution">
    <text evidence="2">The sequence shown here is derived from an EMBL/GenBank/DDBJ whole genome shotgun (WGS) entry which is preliminary data.</text>
</comment>
<evidence type="ECO:0000313" key="2">
    <source>
        <dbReference type="EMBL" id="KAG5267098.1"/>
    </source>
</evidence>
<evidence type="ECO:0000256" key="1">
    <source>
        <dbReference type="SAM" id="Phobius"/>
    </source>
</evidence>
<feature type="transmembrane region" description="Helical" evidence="1">
    <location>
        <begin position="173"/>
        <end position="190"/>
    </location>
</feature>
<reference evidence="2" key="1">
    <citation type="submission" date="2020-10" db="EMBL/GenBank/DDBJ databases">
        <title>Chromosome-scale genome assembly of the Allis shad, Alosa alosa.</title>
        <authorList>
            <person name="Margot Z."/>
            <person name="Christophe K."/>
            <person name="Cabau C."/>
            <person name="Louis A."/>
            <person name="Berthelot C."/>
            <person name="Parey E."/>
            <person name="Roest Crollius H."/>
            <person name="Montfort J."/>
            <person name="Robinson-Rechavi M."/>
            <person name="Bucao C."/>
            <person name="Bouchez O."/>
            <person name="Gislard M."/>
            <person name="Lluch J."/>
            <person name="Milhes M."/>
            <person name="Lampietro C."/>
            <person name="Lopez Roques C."/>
            <person name="Donnadieu C."/>
            <person name="Braasch I."/>
            <person name="Desvignes T."/>
            <person name="Postlethwait J."/>
            <person name="Bobe J."/>
            <person name="Guiguen Y."/>
        </authorList>
    </citation>
    <scope>NUCLEOTIDE SEQUENCE</scope>
    <source>
        <strain evidence="2">M-15738</strain>
        <tissue evidence="2">Blood</tissue>
    </source>
</reference>
<keyword evidence="3" id="KW-1185">Reference proteome</keyword>
<keyword evidence="1" id="KW-0812">Transmembrane</keyword>
<feature type="transmembrane region" description="Helical" evidence="1">
    <location>
        <begin position="62"/>
        <end position="84"/>
    </location>
</feature>